<dbReference type="Proteomes" id="UP000027384">
    <property type="component" value="Segment"/>
</dbReference>
<dbReference type="OrthoDB" id="19401at10239"/>
<reference evidence="2 3" key="1">
    <citation type="submission" date="2014-07" db="EMBL/GenBank/DDBJ databases">
        <title>Complete genome sequence of Waukesha92.</title>
        <authorList>
            <person name="Sauder A.B."/>
            <person name="Alali E."/>
            <person name="Alhouri R."/>
            <person name="Carter B."/>
            <person name="Delgado-Fabre N."/>
            <person name="Donovan M."/>
            <person name="Heindel A."/>
            <person name="Murray T."/>
            <person name="Selesky A."/>
            <person name="Langouet C."/>
            <person name="Temple L."/>
        </authorList>
    </citation>
    <scope>NUCLEOTIDE SEQUENCE [LARGE SCALE GENOMIC DNA]</scope>
</reference>
<name>A0A068ETR8_9CAUD</name>
<keyword evidence="3" id="KW-1185">Reference proteome</keyword>
<proteinExistence type="predicted"/>
<protein>
    <recommendedName>
        <fullName evidence="1">Thoeris anti-defense 2-like domain-containing protein</fullName>
    </recommendedName>
</protein>
<dbReference type="EMBL" id="KJ920400">
    <property type="protein sequence ID" value="AID50193.1"/>
    <property type="molecule type" value="Genomic_DNA"/>
</dbReference>
<dbReference type="RefSeq" id="YP_009099269.1">
    <property type="nucleotide sequence ID" value="NC_025424.1"/>
</dbReference>
<evidence type="ECO:0000259" key="1">
    <source>
        <dbReference type="Pfam" id="PF11195"/>
    </source>
</evidence>
<sequence length="80" mass="9121">MNFGQALEALKQGKKVKRSIWGGYWFLSKNPEVKEELNAGYVREFQTHDMIFAVLKDNGGVVPAQAYQADMLAEDWEVVE</sequence>
<gene>
    <name evidence="2" type="ORF">Waukesha92_04</name>
</gene>
<dbReference type="Pfam" id="PF11195">
    <property type="entry name" value="Tad2-like"/>
    <property type="match status" value="1"/>
</dbReference>
<organism evidence="2 3">
    <name type="scientific">Bacillus phage Waukesha92</name>
    <dbReference type="NCBI Taxonomy" id="1510440"/>
    <lineage>
        <taxon>Viruses</taxon>
        <taxon>Duplodnaviria</taxon>
        <taxon>Heunggongvirae</taxon>
        <taxon>Uroviricota</taxon>
        <taxon>Caudoviricetes</taxon>
        <taxon>Waukeshavirus</taxon>
        <taxon>Waukeshavirus waukesha92</taxon>
    </lineage>
</organism>
<feature type="domain" description="Thoeris anti-defense 2-like" evidence="1">
    <location>
        <begin position="1"/>
        <end position="79"/>
    </location>
</feature>
<evidence type="ECO:0000313" key="3">
    <source>
        <dbReference type="Proteomes" id="UP000027384"/>
    </source>
</evidence>
<accession>A0A068ETR8</accession>
<dbReference type="GeneID" id="22109927"/>
<evidence type="ECO:0000313" key="2">
    <source>
        <dbReference type="EMBL" id="AID50193.1"/>
    </source>
</evidence>
<dbReference type="KEGG" id="vg:22109927"/>
<dbReference type="InterPro" id="IPR021361">
    <property type="entry name" value="Tad2-like_dom"/>
</dbReference>